<keyword evidence="4 8" id="KW-0712">Selenocysteine</keyword>
<dbReference type="GO" id="GO:0004800">
    <property type="term" value="F:thyroxine 5'-deiodinase activity"/>
    <property type="evidence" value="ECO:0007669"/>
    <property type="project" value="InterPro"/>
</dbReference>
<evidence type="ECO:0000256" key="9">
    <source>
        <dbReference type="SAM" id="Phobius"/>
    </source>
</evidence>
<keyword evidence="9" id="KW-1133">Transmembrane helix</keyword>
<dbReference type="KEGG" id="epa:110252587"/>
<keyword evidence="5 8" id="KW-0560">Oxidoreductase</keyword>
<dbReference type="GO" id="GO:0042403">
    <property type="term" value="P:thyroid hormone metabolic process"/>
    <property type="evidence" value="ECO:0007669"/>
    <property type="project" value="TreeGrafter"/>
</dbReference>
<dbReference type="RefSeq" id="XP_028519041.1">
    <property type="nucleotide sequence ID" value="XM_028663240.1"/>
</dbReference>
<evidence type="ECO:0000313" key="11">
    <source>
        <dbReference type="Proteomes" id="UP000887567"/>
    </source>
</evidence>
<keyword evidence="6 9" id="KW-0472">Membrane</keyword>
<proteinExistence type="inferred from homology"/>
<evidence type="ECO:0000256" key="7">
    <source>
        <dbReference type="PROSITE-ProRule" id="PRU10107"/>
    </source>
</evidence>
<dbReference type="GO" id="GO:0042446">
    <property type="term" value="P:hormone biosynthetic process"/>
    <property type="evidence" value="ECO:0007669"/>
    <property type="project" value="UniProtKB-KW"/>
</dbReference>
<dbReference type="OrthoDB" id="428577at2759"/>
<dbReference type="PROSITE" id="PS01205">
    <property type="entry name" value="T4_DEIODINASE"/>
    <property type="match status" value="1"/>
</dbReference>
<sequence>MSCVKNPSRKTRSSCARFTHRSYALTMATQLKVLLPYYLASCILLIAFGIFKVIHLLPFTDKAIEKLVKILATIEMDKEDYWKTLFGMKMFKTYQKIILRELQKEAQTGQKSPNPLLVSVDGSTTYKLLDWTCGDRPLVVNFGSCTCPVFMIRLCEFGEIVDRFSNVADFLTIYIEEAHPMDEWSLKNNHLDIPQHKSLDERCKAAQVLLDSGKLKTKLLVDSLSNDASRAFGAMPNRLYIIQGDKIQFAGGVGPTFYKPNKVAKWLENRALSDPNNNCNSLVDNV</sequence>
<keyword evidence="9" id="KW-0812">Transmembrane</keyword>
<keyword evidence="11" id="KW-1185">Reference proteome</keyword>
<dbReference type="InterPro" id="IPR008261">
    <property type="entry name" value="Iodothyronine_deiodinase_AS"/>
</dbReference>
<evidence type="ECO:0000256" key="6">
    <source>
        <dbReference type="ARBA" id="ARBA00023136"/>
    </source>
</evidence>
<dbReference type="PIRSF" id="PIRSF001330">
    <property type="entry name" value="IOD"/>
    <property type="match status" value="1"/>
</dbReference>
<dbReference type="EnsemblMetazoa" id="XM_028663240.1">
    <property type="protein sequence ID" value="XP_028519041.1"/>
    <property type="gene ID" value="LOC110252587"/>
</dbReference>
<feature type="transmembrane region" description="Helical" evidence="9">
    <location>
        <begin position="35"/>
        <end position="57"/>
    </location>
</feature>
<reference evidence="10" key="1">
    <citation type="submission" date="2022-11" db="UniProtKB">
        <authorList>
            <consortium name="EnsemblMetazoa"/>
        </authorList>
    </citation>
    <scope>IDENTIFICATION</scope>
</reference>
<evidence type="ECO:0000256" key="4">
    <source>
        <dbReference type="ARBA" id="ARBA00022933"/>
    </source>
</evidence>
<dbReference type="InterPro" id="IPR036249">
    <property type="entry name" value="Thioredoxin-like_sf"/>
</dbReference>
<dbReference type="GeneID" id="110252587"/>
<evidence type="ECO:0000256" key="3">
    <source>
        <dbReference type="ARBA" id="ARBA00022534"/>
    </source>
</evidence>
<dbReference type="PANTHER" id="PTHR11781:SF22">
    <property type="entry name" value="TYPE I IODOTHYRONINE DEIODINASE"/>
    <property type="match status" value="1"/>
</dbReference>
<dbReference type="AlphaFoldDB" id="A0A913Y6V9"/>
<comment type="subcellular location">
    <subcellularLocation>
        <location evidence="1">Membrane</location>
    </subcellularLocation>
</comment>
<evidence type="ECO:0000256" key="2">
    <source>
        <dbReference type="ARBA" id="ARBA00010153"/>
    </source>
</evidence>
<protein>
    <recommendedName>
        <fullName evidence="8">Iodothyronine deiodinase</fullName>
    </recommendedName>
</protein>
<evidence type="ECO:0000256" key="5">
    <source>
        <dbReference type="ARBA" id="ARBA00023002"/>
    </source>
</evidence>
<dbReference type="OMA" id="TQWIISE"/>
<dbReference type="SUPFAM" id="SSF52833">
    <property type="entry name" value="Thioredoxin-like"/>
    <property type="match status" value="1"/>
</dbReference>
<dbReference type="Gene3D" id="3.40.30.10">
    <property type="entry name" value="Glutaredoxin"/>
    <property type="match status" value="1"/>
</dbReference>
<accession>A0A913Y6V9</accession>
<comment type="function">
    <text evidence="8">Responsible for the deiodination of T4 (3,5,3',5'-tetraiodothyronine).</text>
</comment>
<dbReference type="EnsemblMetazoa" id="XM_021059415.2">
    <property type="protein sequence ID" value="XP_020915074.1"/>
    <property type="gene ID" value="LOC110252587"/>
</dbReference>
<evidence type="ECO:0000313" key="10">
    <source>
        <dbReference type="EnsemblMetazoa" id="XP_020915074.1"/>
    </source>
</evidence>
<keyword evidence="3 8" id="KW-0893">Thyroid hormones biosynthesis</keyword>
<evidence type="ECO:0000256" key="1">
    <source>
        <dbReference type="ARBA" id="ARBA00004370"/>
    </source>
</evidence>
<dbReference type="GO" id="GO:0016020">
    <property type="term" value="C:membrane"/>
    <property type="evidence" value="ECO:0007669"/>
    <property type="project" value="UniProtKB-SubCell"/>
</dbReference>
<name>A0A913Y6V9_EXADI</name>
<dbReference type="Proteomes" id="UP000887567">
    <property type="component" value="Unplaced"/>
</dbReference>
<dbReference type="Pfam" id="PF00837">
    <property type="entry name" value="T4_deiodinase"/>
    <property type="match status" value="1"/>
</dbReference>
<comment type="similarity">
    <text evidence="2 8">Belongs to the iodothyronine deiodinase family.</text>
</comment>
<dbReference type="InterPro" id="IPR000643">
    <property type="entry name" value="Iodothyronine_deiodinase"/>
</dbReference>
<dbReference type="PANTHER" id="PTHR11781">
    <property type="entry name" value="IODOTHYRONINE DEIODINASE"/>
    <property type="match status" value="1"/>
</dbReference>
<organism evidence="10 11">
    <name type="scientific">Exaiptasia diaphana</name>
    <name type="common">Tropical sea anemone</name>
    <name type="synonym">Aiptasia pulchella</name>
    <dbReference type="NCBI Taxonomy" id="2652724"/>
    <lineage>
        <taxon>Eukaryota</taxon>
        <taxon>Metazoa</taxon>
        <taxon>Cnidaria</taxon>
        <taxon>Anthozoa</taxon>
        <taxon>Hexacorallia</taxon>
        <taxon>Actiniaria</taxon>
        <taxon>Aiptasiidae</taxon>
        <taxon>Exaiptasia</taxon>
    </lineage>
</organism>
<feature type="active site" evidence="7">
    <location>
        <position position="147"/>
    </location>
</feature>
<dbReference type="RefSeq" id="XP_020915074.1">
    <property type="nucleotide sequence ID" value="XM_021059415.2"/>
</dbReference>
<evidence type="ECO:0000256" key="8">
    <source>
        <dbReference type="RuleBase" id="RU000676"/>
    </source>
</evidence>